<gene>
    <name evidence="10" type="ORF">HQ43_01570</name>
</gene>
<dbReference type="Gene3D" id="3.40.50.720">
    <property type="entry name" value="NAD(P)-binding Rossmann-like Domain"/>
    <property type="match status" value="2"/>
</dbReference>
<reference evidence="10 11" key="1">
    <citation type="submission" date="2014-08" db="EMBL/GenBank/DDBJ databases">
        <title>Porphyromonas canoris strain:OH2762 Genome sequencing.</title>
        <authorList>
            <person name="Wallis C."/>
            <person name="Deusch O."/>
            <person name="O'Flynn C."/>
            <person name="Davis I."/>
            <person name="Jospin G."/>
            <person name="Darling A.E."/>
            <person name="Coil D.A."/>
            <person name="Alexiev A."/>
            <person name="Horsfall A."/>
            <person name="Kirkwood N."/>
            <person name="Harris S."/>
            <person name="Eisen J.A."/>
        </authorList>
    </citation>
    <scope>NUCLEOTIDE SEQUENCE [LARGE SCALE GENOMIC DNA]</scope>
    <source>
        <strain evidence="11">COT-108 OH2762</strain>
    </source>
</reference>
<evidence type="ECO:0000256" key="5">
    <source>
        <dbReference type="ARBA" id="ARBA00023002"/>
    </source>
</evidence>
<feature type="domain" description="UDP-glucose/GDP-mannose dehydrogenase C-terminal" evidence="9">
    <location>
        <begin position="322"/>
        <end position="425"/>
    </location>
</feature>
<dbReference type="SUPFAM" id="SSF51735">
    <property type="entry name" value="NAD(P)-binding Rossmann-fold domains"/>
    <property type="match status" value="1"/>
</dbReference>
<keyword evidence="6 8" id="KW-0520">NAD</keyword>
<dbReference type="InterPro" id="IPR014026">
    <property type="entry name" value="UDP-Glc/GDP-Man_DH_dimer"/>
</dbReference>
<dbReference type="SUPFAM" id="SSF52413">
    <property type="entry name" value="UDP-glucose/GDP-mannose dehydrogenase C-terminal domain"/>
    <property type="match status" value="1"/>
</dbReference>
<dbReference type="Pfam" id="PF00984">
    <property type="entry name" value="UDPG_MGDP_dh"/>
    <property type="match status" value="1"/>
</dbReference>
<evidence type="ECO:0000256" key="3">
    <source>
        <dbReference type="ARBA" id="ARBA00012954"/>
    </source>
</evidence>
<evidence type="ECO:0000256" key="4">
    <source>
        <dbReference type="ARBA" id="ARBA00015132"/>
    </source>
</evidence>
<keyword evidence="11" id="KW-1185">Reference proteome</keyword>
<dbReference type="PANTHER" id="PTHR43750:SF3">
    <property type="entry name" value="UDP-GLUCOSE 6-DEHYDROGENASE TUAD"/>
    <property type="match status" value="1"/>
</dbReference>
<sequence length="441" mass="48869">MGFNIAIVGTGYVGLVTAACFAEMGVHVHCVDIDEEKISNLKQGIIPIYEPGLDVMVQRNIEDKRLFFHTSLASCIEEVDVIFTAVGTPSGSDGNADLSAVYAVAKEIGQHLCRYALIVGKSTVPVGTAKRVKEIIQAELDLRRADIPFDVASNPEFLKEGSAIKDFTSPDRVIVGVDSERAKEIMTQLYRPFLLNNFRVIFMDIASAELTKYASNAMLATRISFMNEMANLCELLGADIEAVRRGMGADKRIGTAFLYPGCGYGGSCFPKDVRAIRQTALEHGMDLTILKAVDDVNNRQKEVIVEKLLRHYGDTLRDKTVAVWGLSFKPETDDMREATSVVVIARLLALGVRIRVYDPVAIPEARKHFGSRVEYADSLYSASEKADAILLLTEWKQFRMPLWQRIISSMKPNPVLIDGRNIYNKTELEQAGLIYYGIGKS</sequence>
<dbReference type="SMART" id="SM00984">
    <property type="entry name" value="UDPG_MGDP_dh_C"/>
    <property type="match status" value="1"/>
</dbReference>
<keyword evidence="5 8" id="KW-0560">Oxidoreductase</keyword>
<organism evidence="10 11">
    <name type="scientific">Porphyromonas canoris</name>
    <dbReference type="NCBI Taxonomy" id="36875"/>
    <lineage>
        <taxon>Bacteria</taxon>
        <taxon>Pseudomonadati</taxon>
        <taxon>Bacteroidota</taxon>
        <taxon>Bacteroidia</taxon>
        <taxon>Bacteroidales</taxon>
        <taxon>Porphyromonadaceae</taxon>
        <taxon>Porphyromonas</taxon>
    </lineage>
</organism>
<evidence type="ECO:0000259" key="9">
    <source>
        <dbReference type="SMART" id="SM00984"/>
    </source>
</evidence>
<dbReference type="Gene3D" id="1.20.5.100">
    <property type="entry name" value="Cytochrome c1, transmembrane anchor, C-terminal"/>
    <property type="match status" value="1"/>
</dbReference>
<dbReference type="Proteomes" id="UP000030101">
    <property type="component" value="Unassembled WGS sequence"/>
</dbReference>
<evidence type="ECO:0000256" key="7">
    <source>
        <dbReference type="ARBA" id="ARBA00047473"/>
    </source>
</evidence>
<comment type="caution">
    <text evidence="10">The sequence shown here is derived from an EMBL/GenBank/DDBJ whole genome shotgun (WGS) entry which is preliminary data.</text>
</comment>
<dbReference type="Pfam" id="PF03720">
    <property type="entry name" value="UDPG_MGDP_dh_C"/>
    <property type="match status" value="1"/>
</dbReference>
<dbReference type="PIRSF" id="PIRSF000124">
    <property type="entry name" value="UDPglc_GDPman_dh"/>
    <property type="match status" value="1"/>
</dbReference>
<dbReference type="InterPro" id="IPR014027">
    <property type="entry name" value="UDP-Glc/GDP-Man_DH_C"/>
</dbReference>
<dbReference type="RefSeq" id="WP_036789060.1">
    <property type="nucleotide sequence ID" value="NZ_JQZV01000003.1"/>
</dbReference>
<evidence type="ECO:0000313" key="11">
    <source>
        <dbReference type="Proteomes" id="UP000030101"/>
    </source>
</evidence>
<dbReference type="EC" id="1.1.1.22" evidence="3 8"/>
<comment type="similarity">
    <text evidence="2 8">Belongs to the UDP-glucose/GDP-mannose dehydrogenase family.</text>
</comment>
<comment type="pathway">
    <text evidence="1">Nucleotide-sugar biosynthesis; UDP-alpha-D-glucuronate biosynthesis; UDP-alpha-D-glucuronate from UDP-alpha-D-glucose: step 1/1.</text>
</comment>
<dbReference type="InterPro" id="IPR017476">
    <property type="entry name" value="UDP-Glc/GDP-Man"/>
</dbReference>
<dbReference type="InterPro" id="IPR001732">
    <property type="entry name" value="UDP-Glc/GDP-Man_DH_N"/>
</dbReference>
<name>A0ABR4XNB4_9PORP</name>
<protein>
    <recommendedName>
        <fullName evidence="4 8">UDP-glucose 6-dehydrogenase</fullName>
        <ecNumber evidence="3 8">1.1.1.22</ecNumber>
    </recommendedName>
</protein>
<evidence type="ECO:0000313" key="10">
    <source>
        <dbReference type="EMBL" id="KGN93358.1"/>
    </source>
</evidence>
<dbReference type="InterPro" id="IPR036291">
    <property type="entry name" value="NAD(P)-bd_dom_sf"/>
</dbReference>
<dbReference type="EMBL" id="JQZV01000003">
    <property type="protein sequence ID" value="KGN93358.1"/>
    <property type="molecule type" value="Genomic_DNA"/>
</dbReference>
<accession>A0ABR4XNB4</accession>
<evidence type="ECO:0000256" key="6">
    <source>
        <dbReference type="ARBA" id="ARBA00023027"/>
    </source>
</evidence>
<dbReference type="InterPro" id="IPR028357">
    <property type="entry name" value="UDPglc_DH_bac"/>
</dbReference>
<evidence type="ECO:0000256" key="1">
    <source>
        <dbReference type="ARBA" id="ARBA00004701"/>
    </source>
</evidence>
<dbReference type="InterPro" id="IPR008927">
    <property type="entry name" value="6-PGluconate_DH-like_C_sf"/>
</dbReference>
<comment type="catalytic activity">
    <reaction evidence="7 8">
        <text>UDP-alpha-D-glucose + 2 NAD(+) + H2O = UDP-alpha-D-glucuronate + 2 NADH + 3 H(+)</text>
        <dbReference type="Rhea" id="RHEA:23596"/>
        <dbReference type="ChEBI" id="CHEBI:15377"/>
        <dbReference type="ChEBI" id="CHEBI:15378"/>
        <dbReference type="ChEBI" id="CHEBI:57540"/>
        <dbReference type="ChEBI" id="CHEBI:57945"/>
        <dbReference type="ChEBI" id="CHEBI:58052"/>
        <dbReference type="ChEBI" id="CHEBI:58885"/>
        <dbReference type="EC" id="1.1.1.22"/>
    </reaction>
</comment>
<dbReference type="PANTHER" id="PTHR43750">
    <property type="entry name" value="UDP-GLUCOSE 6-DEHYDROGENASE TUAD"/>
    <property type="match status" value="1"/>
</dbReference>
<dbReference type="Pfam" id="PF03721">
    <property type="entry name" value="UDPG_MGDP_dh_N"/>
    <property type="match status" value="1"/>
</dbReference>
<dbReference type="InterPro" id="IPR036220">
    <property type="entry name" value="UDP-Glc/GDP-Man_DH_C_sf"/>
</dbReference>
<evidence type="ECO:0000256" key="8">
    <source>
        <dbReference type="PIRNR" id="PIRNR000124"/>
    </source>
</evidence>
<evidence type="ECO:0000256" key="2">
    <source>
        <dbReference type="ARBA" id="ARBA00006601"/>
    </source>
</evidence>
<proteinExistence type="inferred from homology"/>
<dbReference type="NCBIfam" id="TIGR03026">
    <property type="entry name" value="NDP-sugDHase"/>
    <property type="match status" value="1"/>
</dbReference>
<dbReference type="PIRSF" id="PIRSF500134">
    <property type="entry name" value="UDPglc_DH_bac"/>
    <property type="match status" value="1"/>
</dbReference>
<dbReference type="SUPFAM" id="SSF48179">
    <property type="entry name" value="6-phosphogluconate dehydrogenase C-terminal domain-like"/>
    <property type="match status" value="1"/>
</dbReference>